<dbReference type="GO" id="GO:0016787">
    <property type="term" value="F:hydrolase activity"/>
    <property type="evidence" value="ECO:0007669"/>
    <property type="project" value="UniProtKB-UniRule"/>
</dbReference>
<dbReference type="Proteomes" id="UP001366166">
    <property type="component" value="Chromosome"/>
</dbReference>
<dbReference type="InterPro" id="IPR029052">
    <property type="entry name" value="Metallo-depent_PP-like"/>
</dbReference>
<dbReference type="InterPro" id="IPR000979">
    <property type="entry name" value="Phosphodiesterase_MJ0936/Vps29"/>
</dbReference>
<dbReference type="KEGG" id="dmp:FAK_25420"/>
<keyword evidence="5" id="KW-1185">Reference proteome</keyword>
<dbReference type="NCBIfam" id="TIGR00040">
    <property type="entry name" value="yfcE"/>
    <property type="match status" value="1"/>
</dbReference>
<comment type="cofactor">
    <cofactor evidence="2">
        <name>a divalent metal cation</name>
        <dbReference type="ChEBI" id="CHEBI:60240"/>
    </cofactor>
</comment>
<dbReference type="Gene3D" id="3.60.21.10">
    <property type="match status" value="1"/>
</dbReference>
<dbReference type="SUPFAM" id="SSF56300">
    <property type="entry name" value="Metallo-dependent phosphatases"/>
    <property type="match status" value="1"/>
</dbReference>
<proteinExistence type="inferred from homology"/>
<evidence type="ECO:0000313" key="4">
    <source>
        <dbReference type="EMBL" id="BEQ15476.1"/>
    </source>
</evidence>
<organism evidence="4 5">
    <name type="scientific">Desulfoferula mesophila</name>
    <dbReference type="NCBI Taxonomy" id="3058419"/>
    <lineage>
        <taxon>Bacteria</taxon>
        <taxon>Pseudomonadati</taxon>
        <taxon>Thermodesulfobacteriota</taxon>
        <taxon>Desulfarculia</taxon>
        <taxon>Desulfarculales</taxon>
        <taxon>Desulfarculaceae</taxon>
        <taxon>Desulfoferula</taxon>
    </lineage>
</organism>
<dbReference type="InterPro" id="IPR024654">
    <property type="entry name" value="Calcineurin-like_PHP_lpxH"/>
</dbReference>
<reference evidence="5" key="1">
    <citation type="journal article" date="2023" name="Arch. Microbiol.">
        <title>Desulfoferula mesophilus gen. nov. sp. nov., a mesophilic sulfate-reducing bacterium isolated from a brackish lake sediment.</title>
        <authorList>
            <person name="Watanabe T."/>
            <person name="Yabe T."/>
            <person name="Tsuji J.M."/>
            <person name="Fukui M."/>
        </authorList>
    </citation>
    <scope>NUCLEOTIDE SEQUENCE [LARGE SCALE GENOMIC DNA]</scope>
    <source>
        <strain evidence="5">12FAK</strain>
    </source>
</reference>
<dbReference type="EMBL" id="AP028679">
    <property type="protein sequence ID" value="BEQ15476.1"/>
    <property type="molecule type" value="Genomic_DNA"/>
</dbReference>
<dbReference type="RefSeq" id="WP_338599904.1">
    <property type="nucleotide sequence ID" value="NZ_AP028679.1"/>
</dbReference>
<feature type="domain" description="Calcineurin-like phosphoesterase" evidence="3">
    <location>
        <begin position="3"/>
        <end position="147"/>
    </location>
</feature>
<dbReference type="PANTHER" id="PTHR11124">
    <property type="entry name" value="VACUOLAR SORTING PROTEIN VPS29"/>
    <property type="match status" value="1"/>
</dbReference>
<keyword evidence="2" id="KW-0479">Metal-binding</keyword>
<sequence length="158" mass="16613">MIRIGVISDTHLNDFDQGLAEQAARAFAGVDIILHAGDLTSLLVLDALQAPEVIAVAGNMDGPAVRANLPDKRLVSAGGFKIGLIHGWGPPMGLAGRVAREFEGVDAVVFGHSHRPTNLVKEDILLFNPGSYAKGFLGSGTLGILELGRKITGRVLKL</sequence>
<protein>
    <recommendedName>
        <fullName evidence="2">Phosphoesterase</fullName>
        <ecNumber evidence="2">3.1.4.-</ecNumber>
    </recommendedName>
</protein>
<dbReference type="Pfam" id="PF12850">
    <property type="entry name" value="Metallophos_2"/>
    <property type="match status" value="1"/>
</dbReference>
<accession>A0AAU9ENN0</accession>
<name>A0AAU9ENN0_9BACT</name>
<comment type="similarity">
    <text evidence="1 2">Belongs to the metallophosphoesterase superfamily. YfcE family.</text>
</comment>
<dbReference type="GO" id="GO:0046872">
    <property type="term" value="F:metal ion binding"/>
    <property type="evidence" value="ECO:0007669"/>
    <property type="project" value="UniProtKB-KW"/>
</dbReference>
<dbReference type="EC" id="3.1.4.-" evidence="2"/>
<dbReference type="AlphaFoldDB" id="A0AAU9ENN0"/>
<evidence type="ECO:0000256" key="2">
    <source>
        <dbReference type="RuleBase" id="RU362039"/>
    </source>
</evidence>
<evidence type="ECO:0000256" key="1">
    <source>
        <dbReference type="ARBA" id="ARBA00008950"/>
    </source>
</evidence>
<gene>
    <name evidence="4" type="ORF">FAK_25420</name>
</gene>
<evidence type="ECO:0000259" key="3">
    <source>
        <dbReference type="Pfam" id="PF12850"/>
    </source>
</evidence>
<evidence type="ECO:0000313" key="5">
    <source>
        <dbReference type="Proteomes" id="UP001366166"/>
    </source>
</evidence>